<dbReference type="InterPro" id="IPR012337">
    <property type="entry name" value="RNaseH-like_sf"/>
</dbReference>
<dbReference type="EMBL" id="OZ034819">
    <property type="protein sequence ID" value="CAL1397053.1"/>
    <property type="molecule type" value="Genomic_DNA"/>
</dbReference>
<proteinExistence type="predicted"/>
<evidence type="ECO:0000313" key="3">
    <source>
        <dbReference type="Proteomes" id="UP001497516"/>
    </source>
</evidence>
<dbReference type="GO" id="GO:0004523">
    <property type="term" value="F:RNA-DNA hybrid ribonuclease activity"/>
    <property type="evidence" value="ECO:0007669"/>
    <property type="project" value="InterPro"/>
</dbReference>
<keyword evidence="3" id="KW-1185">Reference proteome</keyword>
<dbReference type="Pfam" id="PF13456">
    <property type="entry name" value="RVT_3"/>
    <property type="match status" value="1"/>
</dbReference>
<dbReference type="Proteomes" id="UP001497516">
    <property type="component" value="Chromosome 6"/>
</dbReference>
<dbReference type="CDD" id="cd06222">
    <property type="entry name" value="RNase_H_like"/>
    <property type="match status" value="1"/>
</dbReference>
<feature type="domain" description="RNase H type-1" evidence="1">
    <location>
        <begin position="328"/>
        <end position="458"/>
    </location>
</feature>
<gene>
    <name evidence="2" type="ORF">LTRI10_LOCUS37382</name>
</gene>
<dbReference type="GO" id="GO:0003676">
    <property type="term" value="F:nucleic acid binding"/>
    <property type="evidence" value="ECO:0007669"/>
    <property type="project" value="InterPro"/>
</dbReference>
<dbReference type="SUPFAM" id="SSF53098">
    <property type="entry name" value="Ribonuclease H-like"/>
    <property type="match status" value="1"/>
</dbReference>
<dbReference type="PANTHER" id="PTHR47723:SF19">
    <property type="entry name" value="POLYNUCLEOTIDYL TRANSFERASE, RIBONUCLEASE H-LIKE SUPERFAMILY PROTEIN"/>
    <property type="match status" value="1"/>
</dbReference>
<protein>
    <recommendedName>
        <fullName evidence="1">RNase H type-1 domain-containing protein</fullName>
    </recommendedName>
</protein>
<dbReference type="PROSITE" id="PS50879">
    <property type="entry name" value="RNASE_H_1"/>
    <property type="match status" value="1"/>
</dbReference>
<dbReference type="InterPro" id="IPR002156">
    <property type="entry name" value="RNaseH_domain"/>
</dbReference>
<dbReference type="Pfam" id="PF13966">
    <property type="entry name" value="zf-RVT"/>
    <property type="match status" value="1"/>
</dbReference>
<accession>A0AAV2FFK4</accession>
<dbReference type="InterPro" id="IPR044730">
    <property type="entry name" value="RNase_H-like_dom_plant"/>
</dbReference>
<dbReference type="InterPro" id="IPR053151">
    <property type="entry name" value="RNase_H-like"/>
</dbReference>
<dbReference type="AlphaFoldDB" id="A0AAV2FFK4"/>
<evidence type="ECO:0000313" key="2">
    <source>
        <dbReference type="EMBL" id="CAL1397053.1"/>
    </source>
</evidence>
<dbReference type="PANTHER" id="PTHR47723">
    <property type="entry name" value="OS05G0353850 PROTEIN"/>
    <property type="match status" value="1"/>
</dbReference>
<dbReference type="Gene3D" id="3.30.420.10">
    <property type="entry name" value="Ribonuclease H-like superfamily/Ribonuclease H"/>
    <property type="match status" value="1"/>
</dbReference>
<evidence type="ECO:0000259" key="1">
    <source>
        <dbReference type="PROSITE" id="PS50879"/>
    </source>
</evidence>
<name>A0AAV2FFK4_9ROSI</name>
<dbReference type="InterPro" id="IPR026960">
    <property type="entry name" value="RVT-Znf"/>
</dbReference>
<reference evidence="2 3" key="1">
    <citation type="submission" date="2024-04" db="EMBL/GenBank/DDBJ databases">
        <authorList>
            <person name="Fracassetti M."/>
        </authorList>
    </citation>
    <scope>NUCLEOTIDE SEQUENCE [LARGE SCALE GENOMIC DNA]</scope>
</reference>
<sequence length="498" mass="56425">MRAKYGKHREGLEVLRPVKGSSFTWNSLTKASSLLRKGCAWNIHNGKGAKFWLDVWLLQVPLAEVALQPVAEEMLGEHVADYIDEDGRWDINRLEAWLPAEVLQKITANLVDPLSTDDDTILWTASSNGQFSTASAYSLALPPRNDPNERMWKTMWKLPVAERVRVFVWLVSLGRIATNALRYSRKCAESPMCHRCGNYEETILHVLRDCYPARFFWLRWILQEEQQSFFSRSCEDWFRENILKEDATDSGMNWNSFFSTALWLIWKNRCTGCFQGLHKAMTTPSLAFSIHQRALLWHKAWQAPTVNFGRQGSKPERVETQIHRSFPRNGWVKLNVDGASVGNPGLAGAGGIIRDEHGKWVRGFVAKVGEASAILAELWAFYYGLQLARKAGCACVLIESDSQMAITLIKSRHDPVHPYASLLASIRRSLAQDWLVSIGHVYREGNRAADWLSKHSLVYPLGMHELVDPPPALAPILIDDCMGIAFERRVVTHPSSSL</sequence>
<dbReference type="InterPro" id="IPR036397">
    <property type="entry name" value="RNaseH_sf"/>
</dbReference>
<organism evidence="2 3">
    <name type="scientific">Linum trigynum</name>
    <dbReference type="NCBI Taxonomy" id="586398"/>
    <lineage>
        <taxon>Eukaryota</taxon>
        <taxon>Viridiplantae</taxon>
        <taxon>Streptophyta</taxon>
        <taxon>Embryophyta</taxon>
        <taxon>Tracheophyta</taxon>
        <taxon>Spermatophyta</taxon>
        <taxon>Magnoliopsida</taxon>
        <taxon>eudicotyledons</taxon>
        <taxon>Gunneridae</taxon>
        <taxon>Pentapetalae</taxon>
        <taxon>rosids</taxon>
        <taxon>fabids</taxon>
        <taxon>Malpighiales</taxon>
        <taxon>Linaceae</taxon>
        <taxon>Linum</taxon>
    </lineage>
</organism>